<keyword evidence="1" id="KW-0732">Signal</keyword>
<dbReference type="EMBL" id="JAULSR010000001">
    <property type="protein sequence ID" value="KAK0634710.1"/>
    <property type="molecule type" value="Genomic_DNA"/>
</dbReference>
<gene>
    <name evidence="2" type="ORF">B0T17DRAFT_514096</name>
</gene>
<sequence length="137" mass="15030">MESSWLLLWVLLPGWLGDGAYSLTWRDDNAAVLASHALRLLILQTYRCQGLLTGGSGRSDCIVDLSSFCPGQLAVQGLFSPPLPTRRVISSPVFRYGWRQWLMSLLHESLLPGQVGQEHMAACRPPGLGRGRAVGGW</sequence>
<comment type="caution">
    <text evidence="2">The sequence shown here is derived from an EMBL/GenBank/DDBJ whole genome shotgun (WGS) entry which is preliminary data.</text>
</comment>
<dbReference type="AlphaFoldDB" id="A0AA39XKF7"/>
<dbReference type="Proteomes" id="UP001174934">
    <property type="component" value="Unassembled WGS sequence"/>
</dbReference>
<accession>A0AA39XKF7</accession>
<keyword evidence="3" id="KW-1185">Reference proteome</keyword>
<feature type="chain" id="PRO_5041210429" evidence="1">
    <location>
        <begin position="23"/>
        <end position="137"/>
    </location>
</feature>
<evidence type="ECO:0000256" key="1">
    <source>
        <dbReference type="SAM" id="SignalP"/>
    </source>
</evidence>
<name>A0AA39XKF7_9PEZI</name>
<protein>
    <submittedName>
        <fullName evidence="2">Uncharacterized protein</fullName>
    </submittedName>
</protein>
<evidence type="ECO:0000313" key="3">
    <source>
        <dbReference type="Proteomes" id="UP001174934"/>
    </source>
</evidence>
<evidence type="ECO:0000313" key="2">
    <source>
        <dbReference type="EMBL" id="KAK0634710.1"/>
    </source>
</evidence>
<proteinExistence type="predicted"/>
<organism evidence="2 3">
    <name type="scientific">Bombardia bombarda</name>
    <dbReference type="NCBI Taxonomy" id="252184"/>
    <lineage>
        <taxon>Eukaryota</taxon>
        <taxon>Fungi</taxon>
        <taxon>Dikarya</taxon>
        <taxon>Ascomycota</taxon>
        <taxon>Pezizomycotina</taxon>
        <taxon>Sordariomycetes</taxon>
        <taxon>Sordariomycetidae</taxon>
        <taxon>Sordariales</taxon>
        <taxon>Lasiosphaeriaceae</taxon>
        <taxon>Bombardia</taxon>
    </lineage>
</organism>
<feature type="signal peptide" evidence="1">
    <location>
        <begin position="1"/>
        <end position="22"/>
    </location>
</feature>
<reference evidence="2" key="1">
    <citation type="submission" date="2023-06" db="EMBL/GenBank/DDBJ databases">
        <title>Genome-scale phylogeny and comparative genomics of the fungal order Sordariales.</title>
        <authorList>
            <consortium name="Lawrence Berkeley National Laboratory"/>
            <person name="Hensen N."/>
            <person name="Bonometti L."/>
            <person name="Westerberg I."/>
            <person name="Brannstrom I.O."/>
            <person name="Guillou S."/>
            <person name="Cros-Aarteil S."/>
            <person name="Calhoun S."/>
            <person name="Haridas S."/>
            <person name="Kuo A."/>
            <person name="Mondo S."/>
            <person name="Pangilinan J."/>
            <person name="Riley R."/>
            <person name="LaButti K."/>
            <person name="Andreopoulos B."/>
            <person name="Lipzen A."/>
            <person name="Chen C."/>
            <person name="Yanf M."/>
            <person name="Daum C."/>
            <person name="Ng V."/>
            <person name="Clum A."/>
            <person name="Steindorff A."/>
            <person name="Ohm R."/>
            <person name="Martin F."/>
            <person name="Silar P."/>
            <person name="Natvig D."/>
            <person name="Lalanne C."/>
            <person name="Gautier V."/>
            <person name="Ament-velasquez S.L."/>
            <person name="Kruys A."/>
            <person name="Hutchinson M.I."/>
            <person name="Powell A.J."/>
            <person name="Barry K."/>
            <person name="Miller A.N."/>
            <person name="Grigoriev I.V."/>
            <person name="Debuchy R."/>
            <person name="Gladieux P."/>
            <person name="Thoren M.H."/>
            <person name="Johannesson H."/>
        </authorList>
    </citation>
    <scope>NUCLEOTIDE SEQUENCE</scope>
    <source>
        <strain evidence="2">SMH3391-2</strain>
    </source>
</reference>